<organism evidence="11 12">
    <name type="scientific">Ranatra chinensis</name>
    <dbReference type="NCBI Taxonomy" id="642074"/>
    <lineage>
        <taxon>Eukaryota</taxon>
        <taxon>Metazoa</taxon>
        <taxon>Ecdysozoa</taxon>
        <taxon>Arthropoda</taxon>
        <taxon>Hexapoda</taxon>
        <taxon>Insecta</taxon>
        <taxon>Pterygota</taxon>
        <taxon>Neoptera</taxon>
        <taxon>Paraneoptera</taxon>
        <taxon>Hemiptera</taxon>
        <taxon>Heteroptera</taxon>
        <taxon>Panheteroptera</taxon>
        <taxon>Nepomorpha</taxon>
        <taxon>Nepidae</taxon>
        <taxon>Ranatrinae</taxon>
        <taxon>Ranatra</taxon>
    </lineage>
</organism>
<dbReference type="Gene3D" id="3.30.160.60">
    <property type="entry name" value="Classic Zinc Finger"/>
    <property type="match status" value="6"/>
</dbReference>
<feature type="domain" description="C2H2-type" evidence="10">
    <location>
        <begin position="305"/>
        <end position="327"/>
    </location>
</feature>
<keyword evidence="8" id="KW-0539">Nucleus</keyword>
<comment type="caution">
    <text evidence="11">The sequence shown here is derived from an EMBL/GenBank/DDBJ whole genome shotgun (WGS) entry which is preliminary data.</text>
</comment>
<feature type="domain" description="C2H2-type" evidence="10">
    <location>
        <begin position="277"/>
        <end position="304"/>
    </location>
</feature>
<keyword evidence="3" id="KW-0677">Repeat</keyword>
<evidence type="ECO:0000256" key="5">
    <source>
        <dbReference type="ARBA" id="ARBA00022833"/>
    </source>
</evidence>
<keyword evidence="7" id="KW-0804">Transcription</keyword>
<dbReference type="PANTHER" id="PTHR24399">
    <property type="entry name" value="ZINC FINGER AND BTB DOMAIN-CONTAINING"/>
    <property type="match status" value="1"/>
</dbReference>
<accession>A0ABD0YFZ4</accession>
<keyword evidence="2" id="KW-0479">Metal-binding</keyword>
<evidence type="ECO:0000259" key="10">
    <source>
        <dbReference type="PROSITE" id="PS50157"/>
    </source>
</evidence>
<dbReference type="SMART" id="SM00355">
    <property type="entry name" value="ZnF_C2H2"/>
    <property type="match status" value="11"/>
</dbReference>
<dbReference type="FunFam" id="3.30.160.60:FF:001732">
    <property type="entry name" value="Zgc:162936"/>
    <property type="match status" value="1"/>
</dbReference>
<dbReference type="GO" id="GO:0005694">
    <property type="term" value="C:chromosome"/>
    <property type="evidence" value="ECO:0007669"/>
    <property type="project" value="UniProtKB-ARBA"/>
</dbReference>
<evidence type="ECO:0000256" key="3">
    <source>
        <dbReference type="ARBA" id="ARBA00022737"/>
    </source>
</evidence>
<reference evidence="11 12" key="1">
    <citation type="submission" date="2024-07" db="EMBL/GenBank/DDBJ databases">
        <title>Chromosome-level genome assembly of the water stick insect Ranatra chinensis (Heteroptera: Nepidae).</title>
        <authorList>
            <person name="Liu X."/>
        </authorList>
    </citation>
    <scope>NUCLEOTIDE SEQUENCE [LARGE SCALE GENOMIC DNA]</scope>
    <source>
        <strain evidence="11">Cailab_2021Rc</strain>
        <tissue evidence="11">Muscle</tissue>
    </source>
</reference>
<evidence type="ECO:0000313" key="12">
    <source>
        <dbReference type="Proteomes" id="UP001558652"/>
    </source>
</evidence>
<evidence type="ECO:0000313" key="11">
    <source>
        <dbReference type="EMBL" id="KAL1121947.1"/>
    </source>
</evidence>
<keyword evidence="4 9" id="KW-0863">Zinc-finger</keyword>
<sequence length="418" mass="48262">PSLEDIPFPEKPPDGLFPVLEPAVNAPDDLVGTLGVMWPCQFCGHLELHWSTLAAHKCTPSENDKFPEHKCNICSKFFQHKRQLINHFNLAHRGSQHAPTTKIQCEICSAKVHTSSHLEKHMAMHRKNDLVKCEECQCMVQKSTYEEHVKAHAKNGKLSLVCLLCNRPFKGEAELEHHIPQCHLQGQESSELQCVVCQKVYLDIPTLREHLVTHNIPIRNHCCQYCPKSFNRLIDKVVHERVHTKSKPHECRECGRCFRLRNSLMTHLRIHTGERPFSCSTCAKSFRTKHLLRIHSTTHSQNMQFKCSLCPKVFKCRERARIHENLHKKLYSCQDCGRTFHTMGFMRKHAENHEKGTLIYKCNICPHMFMRAAYLESHLVNDHGLDSATSIKISCKETFEHMNMKANLAEMNSVSKLQ</sequence>
<dbReference type="Pfam" id="PF00096">
    <property type="entry name" value="zf-C2H2"/>
    <property type="match status" value="3"/>
</dbReference>
<name>A0ABD0YFZ4_9HEMI</name>
<feature type="domain" description="C2H2-type" evidence="10">
    <location>
        <begin position="331"/>
        <end position="353"/>
    </location>
</feature>
<keyword evidence="6" id="KW-0805">Transcription regulation</keyword>
<feature type="non-terminal residue" evidence="11">
    <location>
        <position position="1"/>
    </location>
</feature>
<evidence type="ECO:0000256" key="1">
    <source>
        <dbReference type="ARBA" id="ARBA00004123"/>
    </source>
</evidence>
<evidence type="ECO:0000256" key="6">
    <source>
        <dbReference type="ARBA" id="ARBA00023015"/>
    </source>
</evidence>
<keyword evidence="12" id="KW-1185">Reference proteome</keyword>
<keyword evidence="5" id="KW-0862">Zinc</keyword>
<dbReference type="GO" id="GO:0005634">
    <property type="term" value="C:nucleus"/>
    <property type="evidence" value="ECO:0007669"/>
    <property type="project" value="UniProtKB-SubCell"/>
</dbReference>
<dbReference type="Proteomes" id="UP001558652">
    <property type="component" value="Unassembled WGS sequence"/>
</dbReference>
<evidence type="ECO:0000256" key="2">
    <source>
        <dbReference type="ARBA" id="ARBA00022723"/>
    </source>
</evidence>
<evidence type="ECO:0000256" key="7">
    <source>
        <dbReference type="ARBA" id="ARBA00023163"/>
    </source>
</evidence>
<evidence type="ECO:0000256" key="8">
    <source>
        <dbReference type="ARBA" id="ARBA00023242"/>
    </source>
</evidence>
<dbReference type="SUPFAM" id="SSF57667">
    <property type="entry name" value="beta-beta-alpha zinc fingers"/>
    <property type="match status" value="5"/>
</dbReference>
<dbReference type="PROSITE" id="PS00028">
    <property type="entry name" value="ZINC_FINGER_C2H2_1"/>
    <property type="match status" value="10"/>
</dbReference>
<dbReference type="GO" id="GO:0043565">
    <property type="term" value="F:sequence-specific DNA binding"/>
    <property type="evidence" value="ECO:0007669"/>
    <property type="project" value="UniProtKB-ARBA"/>
</dbReference>
<evidence type="ECO:0000256" key="9">
    <source>
        <dbReference type="PROSITE-ProRule" id="PRU00042"/>
    </source>
</evidence>
<comment type="subcellular location">
    <subcellularLocation>
        <location evidence="1">Nucleus</location>
    </subcellularLocation>
</comment>
<dbReference type="EMBL" id="JBFDAA010000014">
    <property type="protein sequence ID" value="KAL1121947.1"/>
    <property type="molecule type" value="Genomic_DNA"/>
</dbReference>
<dbReference type="GO" id="GO:0008270">
    <property type="term" value="F:zinc ion binding"/>
    <property type="evidence" value="ECO:0007669"/>
    <property type="project" value="UniProtKB-KW"/>
</dbReference>
<dbReference type="PROSITE" id="PS50157">
    <property type="entry name" value="ZINC_FINGER_C2H2_2"/>
    <property type="match status" value="7"/>
</dbReference>
<feature type="domain" description="C2H2-type" evidence="10">
    <location>
        <begin position="360"/>
        <end position="388"/>
    </location>
</feature>
<feature type="domain" description="C2H2-type" evidence="10">
    <location>
        <begin position="69"/>
        <end position="97"/>
    </location>
</feature>
<evidence type="ECO:0000256" key="4">
    <source>
        <dbReference type="ARBA" id="ARBA00022771"/>
    </source>
</evidence>
<dbReference type="InterPro" id="IPR013087">
    <property type="entry name" value="Znf_C2H2_type"/>
</dbReference>
<proteinExistence type="predicted"/>
<feature type="domain" description="C2H2-type" evidence="10">
    <location>
        <begin position="249"/>
        <end position="276"/>
    </location>
</feature>
<dbReference type="GO" id="GO:0045893">
    <property type="term" value="P:positive regulation of DNA-templated transcription"/>
    <property type="evidence" value="ECO:0007669"/>
    <property type="project" value="UniProtKB-ARBA"/>
</dbReference>
<protein>
    <recommendedName>
        <fullName evidence="10">C2H2-type domain-containing protein</fullName>
    </recommendedName>
</protein>
<dbReference type="PANTHER" id="PTHR24399:SF23">
    <property type="entry name" value="C2H2-TYPE DOMAIN-CONTAINING PROTEIN"/>
    <property type="match status" value="1"/>
</dbReference>
<gene>
    <name evidence="11" type="ORF">AAG570_003355</name>
</gene>
<dbReference type="AlphaFoldDB" id="A0ABD0YFZ4"/>
<dbReference type="InterPro" id="IPR036236">
    <property type="entry name" value="Znf_C2H2_sf"/>
</dbReference>
<feature type="domain" description="C2H2-type" evidence="10">
    <location>
        <begin position="221"/>
        <end position="248"/>
    </location>
</feature>
<dbReference type="FunFam" id="3.30.160.60:FF:000478">
    <property type="entry name" value="Zinc finger protein 133"/>
    <property type="match status" value="1"/>
</dbReference>